<organism evidence="2 3">
    <name type="scientific">Myotis myotis</name>
    <name type="common">Greater mouse-eared bat</name>
    <name type="synonym">Vespertilio myotis</name>
    <dbReference type="NCBI Taxonomy" id="51298"/>
    <lineage>
        <taxon>Eukaryota</taxon>
        <taxon>Metazoa</taxon>
        <taxon>Chordata</taxon>
        <taxon>Craniata</taxon>
        <taxon>Vertebrata</taxon>
        <taxon>Euteleostomi</taxon>
        <taxon>Mammalia</taxon>
        <taxon>Eutheria</taxon>
        <taxon>Laurasiatheria</taxon>
        <taxon>Chiroptera</taxon>
        <taxon>Yangochiroptera</taxon>
        <taxon>Vespertilionidae</taxon>
        <taxon>Myotis</taxon>
    </lineage>
</organism>
<evidence type="ECO:0000256" key="1">
    <source>
        <dbReference type="SAM" id="MobiDB-lite"/>
    </source>
</evidence>
<dbReference type="AlphaFoldDB" id="A0A7J7R9B3"/>
<reference evidence="2 3" key="1">
    <citation type="journal article" date="2020" name="Nature">
        <title>Six reference-quality genomes reveal evolution of bat adaptations.</title>
        <authorList>
            <person name="Jebb D."/>
            <person name="Huang Z."/>
            <person name="Pippel M."/>
            <person name="Hughes G.M."/>
            <person name="Lavrichenko K."/>
            <person name="Devanna P."/>
            <person name="Winkler S."/>
            <person name="Jermiin L.S."/>
            <person name="Skirmuntt E.C."/>
            <person name="Katzourakis A."/>
            <person name="Burkitt-Gray L."/>
            <person name="Ray D.A."/>
            <person name="Sullivan K.A.M."/>
            <person name="Roscito J.G."/>
            <person name="Kirilenko B.M."/>
            <person name="Davalos L.M."/>
            <person name="Corthals A.P."/>
            <person name="Power M.L."/>
            <person name="Jones G."/>
            <person name="Ransome R.D."/>
            <person name="Dechmann D.K.N."/>
            <person name="Locatelli A.G."/>
            <person name="Puechmaille S.J."/>
            <person name="Fedrigo O."/>
            <person name="Jarvis E.D."/>
            <person name="Hiller M."/>
            <person name="Vernes S.C."/>
            <person name="Myers E.W."/>
            <person name="Teeling E.C."/>
        </authorList>
    </citation>
    <scope>NUCLEOTIDE SEQUENCE [LARGE SCALE GENOMIC DNA]</scope>
    <source>
        <strain evidence="2">MMyoMyo1</strain>
        <tissue evidence="2">Flight muscle</tissue>
    </source>
</reference>
<evidence type="ECO:0000313" key="3">
    <source>
        <dbReference type="Proteomes" id="UP000527355"/>
    </source>
</evidence>
<feature type="region of interest" description="Disordered" evidence="1">
    <location>
        <begin position="90"/>
        <end position="142"/>
    </location>
</feature>
<proteinExistence type="predicted"/>
<accession>A0A7J7R9B3</accession>
<dbReference type="Proteomes" id="UP000527355">
    <property type="component" value="Unassembled WGS sequence"/>
</dbReference>
<sequence length="142" mass="14228">MSPDNHSSLSPCPAGTPSFLQDGCPNPSHTRACRSDHTALPLGCLCVRNQTSGPCGPSGVCPAAARQSRGSSGSSILLMQEDAWQASAMPGIWGEWGGGESSGSGSLPLAGFLPPPGTPEHSGAPRGTSDKPLPSGTHLLGA</sequence>
<protein>
    <submittedName>
        <fullName evidence="2">Uncharacterized protein</fullName>
    </submittedName>
</protein>
<dbReference type="EMBL" id="JABWUV010000034">
    <property type="protein sequence ID" value="KAF6272674.1"/>
    <property type="molecule type" value="Genomic_DNA"/>
</dbReference>
<gene>
    <name evidence="2" type="ORF">mMyoMyo1_010868</name>
</gene>
<evidence type="ECO:0000313" key="2">
    <source>
        <dbReference type="EMBL" id="KAF6272674.1"/>
    </source>
</evidence>
<keyword evidence="3" id="KW-1185">Reference proteome</keyword>
<feature type="compositionally biased region" description="Low complexity" evidence="1">
    <location>
        <begin position="103"/>
        <end position="112"/>
    </location>
</feature>
<name>A0A7J7R9B3_MYOMY</name>
<comment type="caution">
    <text evidence="2">The sequence shown here is derived from an EMBL/GenBank/DDBJ whole genome shotgun (WGS) entry which is preliminary data.</text>
</comment>